<proteinExistence type="predicted"/>
<dbReference type="AlphaFoldDB" id="X1JVX9"/>
<dbReference type="EMBL" id="BARU01048753">
    <property type="protein sequence ID" value="GAH98916.1"/>
    <property type="molecule type" value="Genomic_DNA"/>
</dbReference>
<accession>X1JVX9</accession>
<comment type="caution">
    <text evidence="1">The sequence shown here is derived from an EMBL/GenBank/DDBJ whole genome shotgun (WGS) entry which is preliminary data.</text>
</comment>
<dbReference type="Gene3D" id="3.40.50.1970">
    <property type="match status" value="1"/>
</dbReference>
<organism evidence="1">
    <name type="scientific">marine sediment metagenome</name>
    <dbReference type="NCBI Taxonomy" id="412755"/>
    <lineage>
        <taxon>unclassified sequences</taxon>
        <taxon>metagenomes</taxon>
        <taxon>ecological metagenomes</taxon>
    </lineage>
</organism>
<gene>
    <name evidence="1" type="ORF">S03H2_72260</name>
</gene>
<reference evidence="1" key="1">
    <citation type="journal article" date="2014" name="Front. Microbiol.">
        <title>High frequency of phylogenetically diverse reductive dehalogenase-homologous genes in deep subseafloor sedimentary metagenomes.</title>
        <authorList>
            <person name="Kawai M."/>
            <person name="Futagami T."/>
            <person name="Toyoda A."/>
            <person name="Takaki Y."/>
            <person name="Nishi S."/>
            <person name="Hori S."/>
            <person name="Arai W."/>
            <person name="Tsubouchi T."/>
            <person name="Morono Y."/>
            <person name="Uchiyama I."/>
            <person name="Ito T."/>
            <person name="Fujiyama A."/>
            <person name="Inagaki F."/>
            <person name="Takami H."/>
        </authorList>
    </citation>
    <scope>NUCLEOTIDE SEQUENCE</scope>
    <source>
        <strain evidence="1">Expedition CK06-06</strain>
    </source>
</reference>
<sequence length="33" mass="3821">MQNFQFYLPTKVYFGQKALENVGKETKILGKKA</sequence>
<evidence type="ECO:0000313" key="1">
    <source>
        <dbReference type="EMBL" id="GAH98916.1"/>
    </source>
</evidence>
<protein>
    <submittedName>
        <fullName evidence="1">Uncharacterized protein</fullName>
    </submittedName>
</protein>
<name>X1JVX9_9ZZZZ</name>
<feature type="non-terminal residue" evidence="1">
    <location>
        <position position="33"/>
    </location>
</feature>